<dbReference type="EMBL" id="RYZI01000577">
    <property type="protein sequence ID" value="RWA04390.1"/>
    <property type="molecule type" value="Genomic_DNA"/>
</dbReference>
<name>A0A439CQG3_9PEZI</name>
<feature type="region of interest" description="Disordered" evidence="1">
    <location>
        <begin position="16"/>
        <end position="49"/>
    </location>
</feature>
<comment type="caution">
    <text evidence="2">The sequence shown here is derived from an EMBL/GenBank/DDBJ whole genome shotgun (WGS) entry which is preliminary data.</text>
</comment>
<dbReference type="AlphaFoldDB" id="A0A439CQG3"/>
<evidence type="ECO:0000256" key="1">
    <source>
        <dbReference type="SAM" id="MobiDB-lite"/>
    </source>
</evidence>
<evidence type="ECO:0000313" key="3">
    <source>
        <dbReference type="Proteomes" id="UP000286045"/>
    </source>
</evidence>
<dbReference type="Proteomes" id="UP000286045">
    <property type="component" value="Unassembled WGS sequence"/>
</dbReference>
<feature type="compositionally biased region" description="Basic and acidic residues" evidence="1">
    <location>
        <begin position="16"/>
        <end position="39"/>
    </location>
</feature>
<proteinExistence type="predicted"/>
<gene>
    <name evidence="2" type="ORF">EKO27_g10715</name>
</gene>
<protein>
    <submittedName>
        <fullName evidence="2">Uncharacterized protein</fullName>
    </submittedName>
</protein>
<sequence>MDDIENLRRLLAEEQARRQEAESRVLDEQARREEVEQVSKTRGKGKVKGKGNRVDYFCIYGTSDGTSVAKTVIEYKVLYKLMQDEVITGLVSEIQLERDVINKDGEDFVFMSRALAMAVIT</sequence>
<reference evidence="2 3" key="1">
    <citation type="submission" date="2018-12" db="EMBL/GenBank/DDBJ databases">
        <title>Draft genome sequence of Xylaria grammica IHI A82.</title>
        <authorList>
            <person name="Buettner E."/>
            <person name="Kellner H."/>
        </authorList>
    </citation>
    <scope>NUCLEOTIDE SEQUENCE [LARGE SCALE GENOMIC DNA]</scope>
    <source>
        <strain evidence="2 3">IHI A82</strain>
    </source>
</reference>
<dbReference type="STRING" id="363999.A0A439CQG3"/>
<organism evidence="2 3">
    <name type="scientific">Xylaria grammica</name>
    <dbReference type="NCBI Taxonomy" id="363999"/>
    <lineage>
        <taxon>Eukaryota</taxon>
        <taxon>Fungi</taxon>
        <taxon>Dikarya</taxon>
        <taxon>Ascomycota</taxon>
        <taxon>Pezizomycotina</taxon>
        <taxon>Sordariomycetes</taxon>
        <taxon>Xylariomycetidae</taxon>
        <taxon>Xylariales</taxon>
        <taxon>Xylariaceae</taxon>
        <taxon>Xylaria</taxon>
    </lineage>
</organism>
<evidence type="ECO:0000313" key="2">
    <source>
        <dbReference type="EMBL" id="RWA04390.1"/>
    </source>
</evidence>
<accession>A0A439CQG3</accession>
<keyword evidence="3" id="KW-1185">Reference proteome</keyword>